<dbReference type="GO" id="GO:0006629">
    <property type="term" value="P:lipid metabolic process"/>
    <property type="evidence" value="ECO:0007669"/>
    <property type="project" value="UniProtKB-KW"/>
</dbReference>
<dbReference type="Proteomes" id="UP000838412">
    <property type="component" value="Chromosome 1"/>
</dbReference>
<comment type="pathway">
    <text evidence="15">Lipid metabolism; arachidonate metabolism.</text>
</comment>
<feature type="transmembrane region" description="Helical" evidence="23">
    <location>
        <begin position="12"/>
        <end position="29"/>
    </location>
</feature>
<comment type="catalytic activity">
    <reaction evidence="18">
        <text>leukotriene C4 = leukotriene A4 + glutathione</text>
        <dbReference type="Rhea" id="RHEA:17617"/>
        <dbReference type="ChEBI" id="CHEBI:57463"/>
        <dbReference type="ChEBI" id="CHEBI:57925"/>
        <dbReference type="ChEBI" id="CHEBI:57973"/>
        <dbReference type="EC" id="4.4.1.20"/>
    </reaction>
    <physiologicalReaction direction="right-to-left" evidence="18">
        <dbReference type="Rhea" id="RHEA:17619"/>
    </physiologicalReaction>
</comment>
<dbReference type="GO" id="GO:0004602">
    <property type="term" value="F:glutathione peroxidase activity"/>
    <property type="evidence" value="ECO:0007669"/>
    <property type="project" value="TreeGrafter"/>
</dbReference>
<dbReference type="GO" id="GO:0005741">
    <property type="term" value="C:mitochondrial outer membrane"/>
    <property type="evidence" value="ECO:0007669"/>
    <property type="project" value="UniProtKB-SubCell"/>
</dbReference>
<evidence type="ECO:0000313" key="24">
    <source>
        <dbReference type="EMBL" id="CAH1229557.1"/>
    </source>
</evidence>
<evidence type="ECO:0000256" key="4">
    <source>
        <dbReference type="ARBA" id="ARBA00022692"/>
    </source>
</evidence>
<keyword evidence="7" id="KW-0560">Oxidoreductase</keyword>
<keyword evidence="12" id="KW-0456">Lyase</keyword>
<evidence type="ECO:0000256" key="16">
    <source>
        <dbReference type="ARBA" id="ARBA00039056"/>
    </source>
</evidence>
<dbReference type="GO" id="GO:0006691">
    <property type="term" value="P:leukotriene metabolic process"/>
    <property type="evidence" value="ECO:0007669"/>
    <property type="project" value="UniProtKB-ARBA"/>
</dbReference>
<dbReference type="PANTHER" id="PTHR10250">
    <property type="entry name" value="MICROSOMAL GLUTATHIONE S-TRANSFERASE"/>
    <property type="match status" value="1"/>
</dbReference>
<evidence type="ECO:0000256" key="14">
    <source>
        <dbReference type="ARBA" id="ARBA00037884"/>
    </source>
</evidence>
<comment type="pathway">
    <text evidence="14">Lipid metabolism; leukotriene C4 biosynthesis.</text>
</comment>
<evidence type="ECO:0000256" key="10">
    <source>
        <dbReference type="ARBA" id="ARBA00023136"/>
    </source>
</evidence>
<keyword evidence="3" id="KW-0808">Transferase</keyword>
<evidence type="ECO:0000256" key="22">
    <source>
        <dbReference type="ARBA" id="ARBA00076908"/>
    </source>
</evidence>
<evidence type="ECO:0000256" key="7">
    <source>
        <dbReference type="ARBA" id="ARBA00023002"/>
    </source>
</evidence>
<dbReference type="InterPro" id="IPR023352">
    <property type="entry name" value="MAPEG-like_dom_sf"/>
</dbReference>
<dbReference type="FunFam" id="1.20.120.550:FF:000004">
    <property type="entry name" value="Microsomal glutathione S-transferase 3"/>
    <property type="match status" value="1"/>
</dbReference>
<evidence type="ECO:0000256" key="8">
    <source>
        <dbReference type="ARBA" id="ARBA00023098"/>
    </source>
</evidence>
<name>A0A8J9V8E7_BRALA</name>
<evidence type="ECO:0000256" key="20">
    <source>
        <dbReference type="ARBA" id="ARBA00069748"/>
    </source>
</evidence>
<dbReference type="InterPro" id="IPR050997">
    <property type="entry name" value="MAPEG"/>
</dbReference>
<evidence type="ECO:0000256" key="9">
    <source>
        <dbReference type="ARBA" id="ARBA00023128"/>
    </source>
</evidence>
<dbReference type="AlphaFoldDB" id="A0A8J9V8E7"/>
<keyword evidence="25" id="KW-1185">Reference proteome</keyword>
<dbReference type="EC" id="4.4.1.20" evidence="16"/>
<protein>
    <recommendedName>
        <fullName evidence="20">Glutathione S-transferase 3, mitochondrial</fullName>
        <ecNumber evidence="16">4.4.1.20</ecNumber>
    </recommendedName>
    <alternativeName>
        <fullName evidence="21">Glutathione peroxidase MGST3</fullName>
    </alternativeName>
    <alternativeName>
        <fullName evidence="22">LTC4 synthase MGST3</fullName>
    </alternativeName>
</protein>
<evidence type="ECO:0000256" key="1">
    <source>
        <dbReference type="ARBA" id="ARBA00004374"/>
    </source>
</evidence>
<evidence type="ECO:0000256" key="21">
    <source>
        <dbReference type="ARBA" id="ARBA00075145"/>
    </source>
</evidence>
<gene>
    <name evidence="24" type="primary">MGST3</name>
    <name evidence="24" type="ORF">BLAG_LOCUS849</name>
</gene>
<evidence type="ECO:0000256" key="5">
    <source>
        <dbReference type="ARBA" id="ARBA00022787"/>
    </source>
</evidence>
<evidence type="ECO:0000256" key="19">
    <source>
        <dbReference type="ARBA" id="ARBA00051411"/>
    </source>
</evidence>
<keyword evidence="10 23" id="KW-0472">Membrane</keyword>
<comment type="subcellular location">
    <subcellularLocation>
        <location evidence="1">Mitochondrion outer membrane</location>
        <topology evidence="1">Multi-pass membrane protein</topology>
    </subcellularLocation>
</comment>
<dbReference type="EMBL" id="OV696686">
    <property type="protein sequence ID" value="CAH1229557.1"/>
    <property type="molecule type" value="Genomic_DNA"/>
</dbReference>
<dbReference type="PANTHER" id="PTHR10250:SF19">
    <property type="entry name" value="MICROSOMAL GLUTATHIONE S-TRANSFERASE 3B"/>
    <property type="match status" value="1"/>
</dbReference>
<evidence type="ECO:0000256" key="23">
    <source>
        <dbReference type="SAM" id="Phobius"/>
    </source>
</evidence>
<evidence type="ECO:0000256" key="18">
    <source>
        <dbReference type="ARBA" id="ARBA00049298"/>
    </source>
</evidence>
<evidence type="ECO:0000256" key="13">
    <source>
        <dbReference type="ARBA" id="ARBA00023288"/>
    </source>
</evidence>
<dbReference type="InterPro" id="IPR001129">
    <property type="entry name" value="Membr-assoc_MAPEG"/>
</dbReference>
<evidence type="ECO:0000256" key="2">
    <source>
        <dbReference type="ARBA" id="ARBA00010459"/>
    </source>
</evidence>
<dbReference type="SUPFAM" id="SSF161084">
    <property type="entry name" value="MAPEG domain-like"/>
    <property type="match status" value="1"/>
</dbReference>
<accession>A0A8J9V8E7</accession>
<comment type="catalytic activity">
    <reaction evidence="19">
        <text>15-deoxy-Delta(12,14)-prostaglandin J2 + glutathione = 15-deoxy-Delta(12,14)-prostaglandin J2-S-(R)-glutathione</text>
        <dbReference type="Rhea" id="RHEA:75963"/>
        <dbReference type="ChEBI" id="CHEBI:57925"/>
        <dbReference type="ChEBI" id="CHEBI:85236"/>
        <dbReference type="ChEBI" id="CHEBI:194498"/>
    </reaction>
    <physiologicalReaction direction="left-to-right" evidence="19">
        <dbReference type="Rhea" id="RHEA:75964"/>
    </physiologicalReaction>
</comment>
<reference evidence="24" key="1">
    <citation type="submission" date="2022-01" db="EMBL/GenBank/DDBJ databases">
        <authorList>
            <person name="Braso-Vives M."/>
        </authorList>
    </citation>
    <scope>NUCLEOTIDE SEQUENCE</scope>
</reference>
<keyword evidence="4 23" id="KW-0812">Transmembrane</keyword>
<comment type="catalytic activity">
    <reaction evidence="17">
        <text>(5S)-hydroperoxy-(6E,8Z,11Z,14Z)-eicosatetraenoate + 2 glutathione = (5S)-hydroxy-(6E,8Z,11Z,14Z)-eicosatetraenoate + glutathione disulfide + H2O</text>
        <dbReference type="Rhea" id="RHEA:48620"/>
        <dbReference type="ChEBI" id="CHEBI:15377"/>
        <dbReference type="ChEBI" id="CHEBI:57450"/>
        <dbReference type="ChEBI" id="CHEBI:57925"/>
        <dbReference type="ChEBI" id="CHEBI:58297"/>
        <dbReference type="ChEBI" id="CHEBI:90632"/>
    </reaction>
    <physiologicalReaction direction="left-to-right" evidence="17">
        <dbReference type="Rhea" id="RHEA:48621"/>
    </physiologicalReaction>
</comment>
<evidence type="ECO:0000313" key="25">
    <source>
        <dbReference type="Proteomes" id="UP000838412"/>
    </source>
</evidence>
<keyword evidence="6 23" id="KW-1133">Transmembrane helix</keyword>
<evidence type="ECO:0000256" key="12">
    <source>
        <dbReference type="ARBA" id="ARBA00023239"/>
    </source>
</evidence>
<evidence type="ECO:0000256" key="6">
    <source>
        <dbReference type="ARBA" id="ARBA00022989"/>
    </source>
</evidence>
<dbReference type="Pfam" id="PF01124">
    <property type="entry name" value="MAPEG"/>
    <property type="match status" value="1"/>
</dbReference>
<dbReference type="GO" id="GO:0004364">
    <property type="term" value="F:glutathione transferase activity"/>
    <property type="evidence" value="ECO:0007669"/>
    <property type="project" value="TreeGrafter"/>
</dbReference>
<evidence type="ECO:0000256" key="3">
    <source>
        <dbReference type="ARBA" id="ARBA00022679"/>
    </source>
</evidence>
<dbReference type="Gene3D" id="1.20.120.550">
    <property type="entry name" value="Membrane associated eicosanoid/glutathione metabolism-like domain"/>
    <property type="match status" value="1"/>
</dbReference>
<keyword evidence="5" id="KW-1000">Mitochondrion outer membrane</keyword>
<dbReference type="OrthoDB" id="410651at2759"/>
<organism evidence="24 25">
    <name type="scientific">Branchiostoma lanceolatum</name>
    <name type="common">Common lancelet</name>
    <name type="synonym">Amphioxus lanceolatum</name>
    <dbReference type="NCBI Taxonomy" id="7740"/>
    <lineage>
        <taxon>Eukaryota</taxon>
        <taxon>Metazoa</taxon>
        <taxon>Chordata</taxon>
        <taxon>Cephalochordata</taxon>
        <taxon>Leptocardii</taxon>
        <taxon>Amphioxiformes</taxon>
        <taxon>Branchiostomatidae</taxon>
        <taxon>Branchiostoma</taxon>
    </lineage>
</organism>
<evidence type="ECO:0000256" key="15">
    <source>
        <dbReference type="ARBA" id="ARBA00037916"/>
    </source>
</evidence>
<feature type="transmembrane region" description="Helical" evidence="23">
    <location>
        <begin position="119"/>
        <end position="140"/>
    </location>
</feature>
<keyword evidence="13" id="KW-0449">Lipoprotein</keyword>
<sequence length="151" mass="16933">MGGVSLPREFGYVILTVLGSWGTLMYLAVNVTKARKKYNVQPPILYSDTEMVYNCIQRAHQNALESYPSFLVLLLLAGLKYPRGASAAGVVWCMGRIHYAQGYYTGDPDKRRKGAYVHLTEFALIGMCLGHAGSLLGWGGRGWGRWGWRWR</sequence>
<comment type="similarity">
    <text evidence="2">Belongs to the MAPEG family.</text>
</comment>
<keyword evidence="8" id="KW-0443">Lipid metabolism</keyword>
<dbReference type="GO" id="GO:0005783">
    <property type="term" value="C:endoplasmic reticulum"/>
    <property type="evidence" value="ECO:0007669"/>
    <property type="project" value="TreeGrafter"/>
</dbReference>
<dbReference type="GO" id="GO:0004464">
    <property type="term" value="F:leukotriene-C4 synthase activity"/>
    <property type="evidence" value="ECO:0007669"/>
    <property type="project" value="UniProtKB-EC"/>
</dbReference>
<evidence type="ECO:0000256" key="11">
    <source>
        <dbReference type="ARBA" id="ARBA00023139"/>
    </source>
</evidence>
<keyword evidence="9" id="KW-0496">Mitochondrion</keyword>
<evidence type="ECO:0000256" key="17">
    <source>
        <dbReference type="ARBA" id="ARBA00043664"/>
    </source>
</evidence>
<proteinExistence type="inferred from homology"/>
<keyword evidence="11" id="KW-0564">Palmitate</keyword>
<dbReference type="GO" id="GO:0005635">
    <property type="term" value="C:nuclear envelope"/>
    <property type="evidence" value="ECO:0007669"/>
    <property type="project" value="TreeGrafter"/>
</dbReference>